<evidence type="ECO:0000313" key="2">
    <source>
        <dbReference type="Proteomes" id="UP000327157"/>
    </source>
</evidence>
<keyword evidence="2" id="KW-1185">Reference proteome</keyword>
<comment type="caution">
    <text evidence="1">The sequence shown here is derived from an EMBL/GenBank/DDBJ whole genome shotgun (WGS) entry which is preliminary data.</text>
</comment>
<reference evidence="1 2" key="1">
    <citation type="submission" date="2019-09" db="EMBL/GenBank/DDBJ databases">
        <authorList>
            <person name="Ou C."/>
        </authorList>
    </citation>
    <scope>NUCLEOTIDE SEQUENCE [LARGE SCALE GENOMIC DNA]</scope>
    <source>
        <strain evidence="1">S2</strain>
        <tissue evidence="1">Leaf</tissue>
    </source>
</reference>
<reference evidence="2" key="2">
    <citation type="submission" date="2019-10" db="EMBL/GenBank/DDBJ databases">
        <title>A de novo genome assembly of a pear dwarfing rootstock.</title>
        <authorList>
            <person name="Wang F."/>
            <person name="Wang J."/>
            <person name="Li S."/>
            <person name="Zhang Y."/>
            <person name="Fang M."/>
            <person name="Ma L."/>
            <person name="Zhao Y."/>
            <person name="Jiang S."/>
        </authorList>
    </citation>
    <scope>NUCLEOTIDE SEQUENCE [LARGE SCALE GENOMIC DNA]</scope>
</reference>
<organism evidence="1 2">
    <name type="scientific">Pyrus ussuriensis x Pyrus communis</name>
    <dbReference type="NCBI Taxonomy" id="2448454"/>
    <lineage>
        <taxon>Eukaryota</taxon>
        <taxon>Viridiplantae</taxon>
        <taxon>Streptophyta</taxon>
        <taxon>Embryophyta</taxon>
        <taxon>Tracheophyta</taxon>
        <taxon>Spermatophyta</taxon>
        <taxon>Magnoliopsida</taxon>
        <taxon>eudicotyledons</taxon>
        <taxon>Gunneridae</taxon>
        <taxon>Pentapetalae</taxon>
        <taxon>rosids</taxon>
        <taxon>fabids</taxon>
        <taxon>Rosales</taxon>
        <taxon>Rosaceae</taxon>
        <taxon>Amygdaloideae</taxon>
        <taxon>Maleae</taxon>
        <taxon>Pyrus</taxon>
    </lineage>
</organism>
<reference evidence="1 2" key="3">
    <citation type="submission" date="2019-11" db="EMBL/GenBank/DDBJ databases">
        <title>A de novo genome assembly of a pear dwarfing rootstock.</title>
        <authorList>
            <person name="Wang F."/>
            <person name="Wang J."/>
            <person name="Li S."/>
            <person name="Zhang Y."/>
            <person name="Fang M."/>
            <person name="Ma L."/>
            <person name="Zhao Y."/>
            <person name="Jiang S."/>
        </authorList>
    </citation>
    <scope>NUCLEOTIDE SEQUENCE [LARGE SCALE GENOMIC DNA]</scope>
    <source>
        <strain evidence="1">S2</strain>
        <tissue evidence="1">Leaf</tissue>
    </source>
</reference>
<dbReference type="Proteomes" id="UP000327157">
    <property type="component" value="Chromosome 11"/>
</dbReference>
<gene>
    <name evidence="1" type="ORF">D8674_005964</name>
</gene>
<evidence type="ECO:0000313" key="1">
    <source>
        <dbReference type="EMBL" id="KAB2606247.1"/>
    </source>
</evidence>
<proteinExistence type="predicted"/>
<dbReference type="EMBL" id="SMOL01000559">
    <property type="protein sequence ID" value="KAB2606247.1"/>
    <property type="molecule type" value="Genomic_DNA"/>
</dbReference>
<sequence>MGENVAAIMKSGAGNAKVSWKGKGMHGKLGKLVESWKWDGLCTALSLFGCMCM</sequence>
<accession>A0A5N5FTL9</accession>
<protein>
    <submittedName>
        <fullName evidence="1">S ribonuclease</fullName>
    </submittedName>
</protein>
<dbReference type="AlphaFoldDB" id="A0A5N5FTL9"/>
<name>A0A5N5FTL9_9ROSA</name>